<sequence>MNLIRTVMMASACVVSLTVVSSVLDAKPVLAGDVVLAQGDTETPSPLVMHLSADQQPVKATIEDAAWLEGSWSGTYTQIESEEGVTVEHHIYPEAMSHMPGFVRAHKDGEFRLYEISAFAEVEGTLLYRVKHFGYEFEGWEPADQSVESKLVAITDDTLFFDGITFHRLSKDNFVVYFEMTGGPDEGKILVVPFKRQ</sequence>
<dbReference type="Proteomes" id="UP000621856">
    <property type="component" value="Unassembled WGS sequence"/>
</dbReference>
<keyword evidence="1" id="KW-0732">Signal</keyword>
<dbReference type="RefSeq" id="WP_155136886.1">
    <property type="nucleotide sequence ID" value="NZ_BMGZ01000001.1"/>
</dbReference>
<evidence type="ECO:0000313" key="4">
    <source>
        <dbReference type="EMBL" id="NHK26771.1"/>
    </source>
</evidence>
<reference evidence="3" key="1">
    <citation type="journal article" date="2014" name="Int. J. Syst. Evol. Microbiol.">
        <title>Complete genome sequence of Corynebacterium casei LMG S-19264T (=DSM 44701T), isolated from a smear-ripened cheese.</title>
        <authorList>
            <consortium name="US DOE Joint Genome Institute (JGI-PGF)"/>
            <person name="Walter F."/>
            <person name="Albersmeier A."/>
            <person name="Kalinowski J."/>
            <person name="Ruckert C."/>
        </authorList>
    </citation>
    <scope>NUCLEOTIDE SEQUENCE</scope>
    <source>
        <strain evidence="3">CGMCC 1.14984</strain>
    </source>
</reference>
<feature type="chain" id="PRO_5035179787" description="DUF6265 domain-containing protein" evidence="1">
    <location>
        <begin position="32"/>
        <end position="197"/>
    </location>
</feature>
<evidence type="ECO:0000313" key="6">
    <source>
        <dbReference type="Proteomes" id="UP000818603"/>
    </source>
</evidence>
<reference evidence="3" key="3">
    <citation type="submission" date="2020-09" db="EMBL/GenBank/DDBJ databases">
        <authorList>
            <person name="Sun Q."/>
            <person name="Zhou Y."/>
        </authorList>
    </citation>
    <scope>NUCLEOTIDE SEQUENCE</scope>
    <source>
        <strain evidence="3">CGMCC 1.14984</strain>
    </source>
</reference>
<proteinExistence type="predicted"/>
<evidence type="ECO:0000313" key="3">
    <source>
        <dbReference type="EMBL" id="GGH93361.1"/>
    </source>
</evidence>
<evidence type="ECO:0000313" key="5">
    <source>
        <dbReference type="Proteomes" id="UP000621856"/>
    </source>
</evidence>
<gene>
    <name evidence="4" type="ORF">FF098_002465</name>
    <name evidence="3" type="ORF">GCM10011355_05020</name>
</gene>
<dbReference type="EMBL" id="VCJR02000001">
    <property type="protein sequence ID" value="NHK26771.1"/>
    <property type="molecule type" value="Genomic_DNA"/>
</dbReference>
<reference evidence="4 6" key="2">
    <citation type="submission" date="2020-02" db="EMBL/GenBank/DDBJ databases">
        <title>Genome sequence of Parvularcula flava strain NH6-79.</title>
        <authorList>
            <person name="Abdul Karim M.H."/>
            <person name="Lam M.Q."/>
            <person name="Chen S.J."/>
            <person name="Yahya A."/>
            <person name="Shahir S."/>
            <person name="Shamsir M.S."/>
            <person name="Chong C.S."/>
        </authorList>
    </citation>
    <scope>NUCLEOTIDE SEQUENCE [LARGE SCALE GENOMIC DNA]</scope>
    <source>
        <strain evidence="4 6">NH6-79</strain>
    </source>
</reference>
<dbReference type="EMBL" id="BMGZ01000001">
    <property type="protein sequence ID" value="GGH93361.1"/>
    <property type="molecule type" value="Genomic_DNA"/>
</dbReference>
<dbReference type="Pfam" id="PF19780">
    <property type="entry name" value="DUF6265"/>
    <property type="match status" value="1"/>
</dbReference>
<evidence type="ECO:0000259" key="2">
    <source>
        <dbReference type="Pfam" id="PF19780"/>
    </source>
</evidence>
<dbReference type="InterPro" id="IPR046232">
    <property type="entry name" value="DUF6265"/>
</dbReference>
<organism evidence="3 5">
    <name type="scientific">Aquisalinus luteolus</name>
    <dbReference type="NCBI Taxonomy" id="1566827"/>
    <lineage>
        <taxon>Bacteria</taxon>
        <taxon>Pseudomonadati</taxon>
        <taxon>Pseudomonadota</taxon>
        <taxon>Alphaproteobacteria</taxon>
        <taxon>Parvularculales</taxon>
        <taxon>Parvularculaceae</taxon>
        <taxon>Aquisalinus</taxon>
    </lineage>
</organism>
<feature type="domain" description="DUF6265" evidence="2">
    <location>
        <begin position="66"/>
        <end position="179"/>
    </location>
</feature>
<dbReference type="Proteomes" id="UP000818603">
    <property type="component" value="Unassembled WGS sequence"/>
</dbReference>
<name>A0A8J3EQ39_9PROT</name>
<feature type="signal peptide" evidence="1">
    <location>
        <begin position="1"/>
        <end position="31"/>
    </location>
</feature>
<comment type="caution">
    <text evidence="3">The sequence shown here is derived from an EMBL/GenBank/DDBJ whole genome shotgun (WGS) entry which is preliminary data.</text>
</comment>
<protein>
    <recommendedName>
        <fullName evidence="2">DUF6265 domain-containing protein</fullName>
    </recommendedName>
</protein>
<accession>A0A8J3EQ39</accession>
<keyword evidence="6" id="KW-1185">Reference proteome</keyword>
<dbReference type="AlphaFoldDB" id="A0A8J3EQ39"/>
<evidence type="ECO:0000256" key="1">
    <source>
        <dbReference type="SAM" id="SignalP"/>
    </source>
</evidence>